<dbReference type="InterPro" id="IPR002577">
    <property type="entry name" value="HTH_HxlR"/>
</dbReference>
<evidence type="ECO:0000313" key="6">
    <source>
        <dbReference type="Proteomes" id="UP001500630"/>
    </source>
</evidence>
<feature type="domain" description="HTH hxlR-type" evidence="4">
    <location>
        <begin position="17"/>
        <end position="115"/>
    </location>
</feature>
<organism evidence="5 6">
    <name type="scientific">Nonomuraea rosea</name>
    <dbReference type="NCBI Taxonomy" id="638574"/>
    <lineage>
        <taxon>Bacteria</taxon>
        <taxon>Bacillati</taxon>
        <taxon>Actinomycetota</taxon>
        <taxon>Actinomycetes</taxon>
        <taxon>Streptosporangiales</taxon>
        <taxon>Streptosporangiaceae</taxon>
        <taxon>Nonomuraea</taxon>
    </lineage>
</organism>
<dbReference type="SUPFAM" id="SSF46785">
    <property type="entry name" value="Winged helix' DNA-binding domain"/>
    <property type="match status" value="1"/>
</dbReference>
<evidence type="ECO:0000259" key="4">
    <source>
        <dbReference type="PROSITE" id="PS51118"/>
    </source>
</evidence>
<reference evidence="6" key="1">
    <citation type="journal article" date="2019" name="Int. J. Syst. Evol. Microbiol.">
        <title>The Global Catalogue of Microorganisms (GCM) 10K type strain sequencing project: providing services to taxonomists for standard genome sequencing and annotation.</title>
        <authorList>
            <consortium name="The Broad Institute Genomics Platform"/>
            <consortium name="The Broad Institute Genome Sequencing Center for Infectious Disease"/>
            <person name="Wu L."/>
            <person name="Ma J."/>
        </authorList>
    </citation>
    <scope>NUCLEOTIDE SEQUENCE [LARGE SCALE GENOMIC DNA]</scope>
    <source>
        <strain evidence="6">JCM 17326</strain>
    </source>
</reference>
<dbReference type="PROSITE" id="PS51118">
    <property type="entry name" value="HTH_HXLR"/>
    <property type="match status" value="1"/>
</dbReference>
<name>A0ABP6W7D4_9ACTN</name>
<dbReference type="Proteomes" id="UP001500630">
    <property type="component" value="Unassembled WGS sequence"/>
</dbReference>
<dbReference type="RefSeq" id="WP_345561762.1">
    <property type="nucleotide sequence ID" value="NZ_BAABDQ010000005.1"/>
</dbReference>
<keyword evidence="2" id="KW-0238">DNA-binding</keyword>
<evidence type="ECO:0000313" key="5">
    <source>
        <dbReference type="EMBL" id="GAA3546245.1"/>
    </source>
</evidence>
<keyword evidence="3" id="KW-0804">Transcription</keyword>
<evidence type="ECO:0000256" key="1">
    <source>
        <dbReference type="ARBA" id="ARBA00023015"/>
    </source>
</evidence>
<dbReference type="PANTHER" id="PTHR33204:SF37">
    <property type="entry name" value="HTH-TYPE TRANSCRIPTIONAL REGULATOR YODB"/>
    <property type="match status" value="1"/>
</dbReference>
<keyword evidence="1" id="KW-0805">Transcription regulation</keyword>
<protein>
    <submittedName>
        <fullName evidence="5">Helix-turn-helix domain-containing protein</fullName>
    </submittedName>
</protein>
<keyword evidence="6" id="KW-1185">Reference proteome</keyword>
<dbReference type="Gene3D" id="1.10.10.10">
    <property type="entry name" value="Winged helix-like DNA-binding domain superfamily/Winged helix DNA-binding domain"/>
    <property type="match status" value="1"/>
</dbReference>
<dbReference type="Pfam" id="PF01638">
    <property type="entry name" value="HxlR"/>
    <property type="match status" value="1"/>
</dbReference>
<comment type="caution">
    <text evidence="5">The sequence shown here is derived from an EMBL/GenBank/DDBJ whole genome shotgun (WGS) entry which is preliminary data.</text>
</comment>
<dbReference type="InterPro" id="IPR036388">
    <property type="entry name" value="WH-like_DNA-bd_sf"/>
</dbReference>
<accession>A0ABP6W7D4</accession>
<dbReference type="EMBL" id="BAABDQ010000005">
    <property type="protein sequence ID" value="GAA3546245.1"/>
    <property type="molecule type" value="Genomic_DNA"/>
</dbReference>
<dbReference type="PANTHER" id="PTHR33204">
    <property type="entry name" value="TRANSCRIPTIONAL REGULATOR, MARR FAMILY"/>
    <property type="match status" value="1"/>
</dbReference>
<evidence type="ECO:0000256" key="2">
    <source>
        <dbReference type="ARBA" id="ARBA00023125"/>
    </source>
</evidence>
<sequence length="135" mass="15213">MDESDARWISDTFHSECPGREVMEHVTGRWVPMILAALTPGPMRFFEVRRRIEGISEKMLSAKLRILVRDGLVERTVEPTTPPQVSYELTELGQGLSRPFAQLVRWISAHTPEVVAAQQRYDDSVNPAGQAILSP</sequence>
<proteinExistence type="predicted"/>
<evidence type="ECO:0000256" key="3">
    <source>
        <dbReference type="ARBA" id="ARBA00023163"/>
    </source>
</evidence>
<dbReference type="InterPro" id="IPR036390">
    <property type="entry name" value="WH_DNA-bd_sf"/>
</dbReference>
<gene>
    <name evidence="5" type="ORF">GCM10022419_027990</name>
</gene>